<dbReference type="SUPFAM" id="SSF75005">
    <property type="entry name" value="Arabinanase/levansucrase/invertase"/>
    <property type="match status" value="1"/>
</dbReference>
<name>A0A1A9I5K8_9BACT</name>
<dbReference type="EMBL" id="CP015772">
    <property type="protein sequence ID" value="ANH81844.1"/>
    <property type="molecule type" value="Genomic_DNA"/>
</dbReference>
<protein>
    <recommendedName>
        <fullName evidence="3">Glycosyl hydrolase family 32 N-terminal domain-containing protein</fullName>
    </recommendedName>
</protein>
<organism evidence="1 2">
    <name type="scientific">Niabella ginsenosidivorans</name>
    <dbReference type="NCBI Taxonomy" id="1176587"/>
    <lineage>
        <taxon>Bacteria</taxon>
        <taxon>Pseudomonadati</taxon>
        <taxon>Bacteroidota</taxon>
        <taxon>Chitinophagia</taxon>
        <taxon>Chitinophagales</taxon>
        <taxon>Chitinophagaceae</taxon>
        <taxon>Niabella</taxon>
    </lineage>
</organism>
<gene>
    <name evidence="1" type="ORF">A8C56_13430</name>
</gene>
<accession>A0A1A9I5K8</accession>
<sequence>MTDIKNRYFRTWAIIMAINMVSLTTVGQKTTYRYVPVIDGNWWTITTNPDLGKYTSPKQEPVDFGVWQAADGTWQLWSCIRGTRVGGNTRLFFGWEGKNITDTNWSPKGITMMADTTVGETKGGLQAPYVFSERNRYYMFYGDWNHICLATSTDGKNFKRALNTKGTPALFSGNMANTRDPMVIKIDHTYYCYYSAHLLKDDPAIAIKSAVYCRQSADMQTWSEPVIVSDGGSPAKQTSWYGGASECPFVVKIDHQYVLFRNQNYGKNALNTQYSSPNPLDFGIDNDRYQVGQLAVAAPEIIKVNNQYYIIALKPDLNGMQAAKLRFVKEAAK</sequence>
<dbReference type="KEGG" id="nia:A8C56_13430"/>
<evidence type="ECO:0008006" key="3">
    <source>
        <dbReference type="Google" id="ProtNLM"/>
    </source>
</evidence>
<dbReference type="Gene3D" id="2.115.10.20">
    <property type="entry name" value="Glycosyl hydrolase domain, family 43"/>
    <property type="match status" value="2"/>
</dbReference>
<keyword evidence="2" id="KW-1185">Reference proteome</keyword>
<reference evidence="1 2" key="1">
    <citation type="submission" date="2016-05" db="EMBL/GenBank/DDBJ databases">
        <title>Niabella ginsenosidivorans BS26 whole genome sequencing.</title>
        <authorList>
            <person name="Im W.T."/>
            <person name="Siddiqi M.Z."/>
        </authorList>
    </citation>
    <scope>NUCLEOTIDE SEQUENCE [LARGE SCALE GENOMIC DNA]</scope>
    <source>
        <strain evidence="1 2">BS26</strain>
    </source>
</reference>
<dbReference type="Proteomes" id="UP000077667">
    <property type="component" value="Chromosome"/>
</dbReference>
<proteinExistence type="predicted"/>
<dbReference type="STRING" id="1176587.A8C56_13430"/>
<dbReference type="AlphaFoldDB" id="A0A1A9I5K8"/>
<dbReference type="InterPro" id="IPR023296">
    <property type="entry name" value="Glyco_hydro_beta-prop_sf"/>
</dbReference>
<evidence type="ECO:0000313" key="2">
    <source>
        <dbReference type="Proteomes" id="UP000077667"/>
    </source>
</evidence>
<evidence type="ECO:0000313" key="1">
    <source>
        <dbReference type="EMBL" id="ANH81844.1"/>
    </source>
</evidence>